<dbReference type="EMBL" id="JBHTEC010000001">
    <property type="protein sequence ID" value="MFD0283089.1"/>
    <property type="molecule type" value="Genomic_DNA"/>
</dbReference>
<dbReference type="PANTHER" id="PTHR36180">
    <property type="entry name" value="DNA-BINDING PROTEIN-RELATED-RELATED"/>
    <property type="match status" value="1"/>
</dbReference>
<evidence type="ECO:0000313" key="3">
    <source>
        <dbReference type="Proteomes" id="UP001596957"/>
    </source>
</evidence>
<protein>
    <submittedName>
        <fullName evidence="2">Bro-N domain-containing protein</fullName>
    </submittedName>
</protein>
<organism evidence="2 3">
    <name type="scientific">Streptomyces lutosisoli</name>
    <dbReference type="NCBI Taxonomy" id="2665721"/>
    <lineage>
        <taxon>Bacteria</taxon>
        <taxon>Bacillati</taxon>
        <taxon>Actinomycetota</taxon>
        <taxon>Actinomycetes</taxon>
        <taxon>Kitasatosporales</taxon>
        <taxon>Streptomycetaceae</taxon>
        <taxon>Streptomyces</taxon>
    </lineage>
</organism>
<dbReference type="SMART" id="SM01040">
    <property type="entry name" value="Bro-N"/>
    <property type="match status" value="1"/>
</dbReference>
<name>A0ABW2VGV9_9ACTN</name>
<accession>A0ABW2VGV9</accession>
<dbReference type="InterPro" id="IPR005471">
    <property type="entry name" value="Tscrpt_reg_IclR_N"/>
</dbReference>
<dbReference type="Proteomes" id="UP001596957">
    <property type="component" value="Unassembled WGS sequence"/>
</dbReference>
<dbReference type="Pfam" id="PF09339">
    <property type="entry name" value="HTH_IclR"/>
    <property type="match status" value="1"/>
</dbReference>
<sequence>MYEQNTPPDESAVQRQDAIDINDFVFAATGARVRRLTLPDGTHWFPAVDVATDLGYANTRDALRHAVSQKHTTSLGDLARTVDPVDGSCKIAGHRLKKHMKMVNLLGLVQLVNGCTKPEAEPFKNWVSEVIVTVQRDGSYSLEPAPVQPAPGGGTAYVMPQQVADAIVRLEERNVRADEMLLAFQEERGELLREISRSQGVIAAALQQIATALDRPAVGQRPAARAESTPQELLAAWKAKNLVVTEDIHAVAAYLAPALLRGGAQYRLEEIAARTGLAQARVHDCVRMLLKRGCMRQQGCTPEGAPVYVLP</sequence>
<evidence type="ECO:0000259" key="1">
    <source>
        <dbReference type="PROSITE" id="PS51750"/>
    </source>
</evidence>
<reference evidence="3" key="1">
    <citation type="journal article" date="2019" name="Int. J. Syst. Evol. Microbiol.">
        <title>The Global Catalogue of Microorganisms (GCM) 10K type strain sequencing project: providing services to taxonomists for standard genome sequencing and annotation.</title>
        <authorList>
            <consortium name="The Broad Institute Genomics Platform"/>
            <consortium name="The Broad Institute Genome Sequencing Center for Infectious Disease"/>
            <person name="Wu L."/>
            <person name="Ma J."/>
        </authorList>
    </citation>
    <scope>NUCLEOTIDE SEQUENCE [LARGE SCALE GENOMIC DNA]</scope>
    <source>
        <strain evidence="3">CGMCC 4.7198</strain>
    </source>
</reference>
<dbReference type="InterPro" id="IPR003497">
    <property type="entry name" value="BRO_N_domain"/>
</dbReference>
<proteinExistence type="predicted"/>
<dbReference type="Pfam" id="PF02498">
    <property type="entry name" value="Bro-N"/>
    <property type="match status" value="1"/>
</dbReference>
<comment type="caution">
    <text evidence="2">The sequence shown here is derived from an EMBL/GenBank/DDBJ whole genome shotgun (WGS) entry which is preliminary data.</text>
</comment>
<dbReference type="PROSITE" id="PS51750">
    <property type="entry name" value="BRO_N"/>
    <property type="match status" value="1"/>
</dbReference>
<gene>
    <name evidence="2" type="ORF">ACFQZP_15610</name>
</gene>
<keyword evidence="3" id="KW-1185">Reference proteome</keyword>
<dbReference type="RefSeq" id="WP_381250079.1">
    <property type="nucleotide sequence ID" value="NZ_JBHTBI010000004.1"/>
</dbReference>
<dbReference type="PANTHER" id="PTHR36180:SF2">
    <property type="entry name" value="BRO FAMILY PROTEIN"/>
    <property type="match status" value="1"/>
</dbReference>
<evidence type="ECO:0000313" key="2">
    <source>
        <dbReference type="EMBL" id="MFD0283089.1"/>
    </source>
</evidence>
<feature type="domain" description="Bro-N" evidence="1">
    <location>
        <begin position="18"/>
        <end position="138"/>
    </location>
</feature>